<evidence type="ECO:0000313" key="3">
    <source>
        <dbReference type="Proteomes" id="UP000029453"/>
    </source>
</evidence>
<sequence>MKKIVNSIFGLTVFAVMAVPVFATTDISNFSWTMDYRIVDGEKNGQIHTLHDGTIQLDGNIMTVSQDSGWTPTPTSVKIAVWEQDGALSADDLVGTIDVQPSSTLGGSSTFSKNFGWFTADGGSDLNGEYYLYLEKSHDDNWNLSGSGSLKSTY</sequence>
<name>M9M170_PAEPP</name>
<dbReference type="AlphaFoldDB" id="M9M170"/>
<accession>M9M170</accession>
<reference evidence="2 3" key="1">
    <citation type="submission" date="2012-10" db="EMBL/GenBank/DDBJ databases">
        <title>Draft Genome Sequence of Paenibacillus popilliae ATCC 14706T.</title>
        <authorList>
            <person name="Iiyama K."/>
            <person name="Mori K."/>
            <person name="Mon H."/>
            <person name="Chieda Y."/>
            <person name="Lee J.M."/>
            <person name="Kusakabe T."/>
            <person name="Tashiro K."/>
            <person name="Asano S."/>
            <person name="Yasunaga-Aoki C."/>
            <person name="Shimizu S."/>
        </authorList>
    </citation>
    <scope>NUCLEOTIDE SEQUENCE [LARGE SCALE GENOMIC DNA]</scope>
    <source>
        <strain evidence="2 3">ATCC 14706</strain>
    </source>
</reference>
<feature type="chain" id="PRO_5039001225" evidence="1">
    <location>
        <begin position="19"/>
        <end position="154"/>
    </location>
</feature>
<keyword evidence="3" id="KW-1185">Reference proteome</keyword>
<organism evidence="2 3">
    <name type="scientific">Paenibacillus popilliae ATCC 14706</name>
    <dbReference type="NCBI Taxonomy" id="1212764"/>
    <lineage>
        <taxon>Bacteria</taxon>
        <taxon>Bacillati</taxon>
        <taxon>Bacillota</taxon>
        <taxon>Bacilli</taxon>
        <taxon>Bacillales</taxon>
        <taxon>Paenibacillaceae</taxon>
        <taxon>Paenibacillus</taxon>
    </lineage>
</organism>
<keyword evidence="1" id="KW-0732">Signal</keyword>
<dbReference type="Proteomes" id="UP000029453">
    <property type="component" value="Unassembled WGS sequence"/>
</dbReference>
<dbReference type="RefSeq" id="WP_006286091.1">
    <property type="nucleotide sequence ID" value="NZ_BALG01000121.1"/>
</dbReference>
<dbReference type="EMBL" id="BALG01000121">
    <property type="protein sequence ID" value="GAC42619.1"/>
    <property type="molecule type" value="Genomic_DNA"/>
</dbReference>
<proteinExistence type="predicted"/>
<evidence type="ECO:0000313" key="2">
    <source>
        <dbReference type="EMBL" id="GAC42619.1"/>
    </source>
</evidence>
<comment type="caution">
    <text evidence="2">The sequence shown here is derived from an EMBL/GenBank/DDBJ whole genome shotgun (WGS) entry which is preliminary data.</text>
</comment>
<evidence type="ECO:0000256" key="1">
    <source>
        <dbReference type="SAM" id="SignalP"/>
    </source>
</evidence>
<gene>
    <name evidence="2" type="ORF">PPOP_1976</name>
</gene>
<feature type="signal peptide" evidence="1">
    <location>
        <begin position="1"/>
        <end position="18"/>
    </location>
</feature>
<protein>
    <submittedName>
        <fullName evidence="2">Ethanolamine utilization protein</fullName>
    </submittedName>
</protein>
<dbReference type="OrthoDB" id="2988479at2"/>